<organism evidence="1 2">
    <name type="scientific">Nonomuraea roseola</name>
    <dbReference type="NCBI Taxonomy" id="46179"/>
    <lineage>
        <taxon>Bacteria</taxon>
        <taxon>Bacillati</taxon>
        <taxon>Actinomycetota</taxon>
        <taxon>Actinomycetes</taxon>
        <taxon>Streptosporangiales</taxon>
        <taxon>Streptosporangiaceae</taxon>
        <taxon>Nonomuraea</taxon>
    </lineage>
</organism>
<dbReference type="EMBL" id="JBHMCE010000001">
    <property type="protein sequence ID" value="MFB9525467.1"/>
    <property type="molecule type" value="Genomic_DNA"/>
</dbReference>
<protein>
    <submittedName>
        <fullName evidence="1">WXG100 family type VII secretion target</fullName>
    </submittedName>
</protein>
<gene>
    <name evidence="1" type="ORF">ACFFRN_02425</name>
</gene>
<comment type="caution">
    <text evidence="1">The sequence shown here is derived from an EMBL/GenBank/DDBJ whole genome shotgun (WGS) entry which is preliminary data.</text>
</comment>
<evidence type="ECO:0000313" key="2">
    <source>
        <dbReference type="Proteomes" id="UP001589646"/>
    </source>
</evidence>
<dbReference type="Proteomes" id="UP001589646">
    <property type="component" value="Unassembled WGS sequence"/>
</dbReference>
<dbReference type="Gene3D" id="1.10.287.1060">
    <property type="entry name" value="ESAT-6-like"/>
    <property type="match status" value="1"/>
</dbReference>
<keyword evidence="2" id="KW-1185">Reference proteome</keyword>
<reference evidence="1 2" key="1">
    <citation type="submission" date="2024-09" db="EMBL/GenBank/DDBJ databases">
        <authorList>
            <person name="Sun Q."/>
            <person name="Mori K."/>
        </authorList>
    </citation>
    <scope>NUCLEOTIDE SEQUENCE [LARGE SCALE GENOMIC DNA]</scope>
    <source>
        <strain evidence="1 2">JCM 3323</strain>
    </source>
</reference>
<sequence length="120" mass="13393">MAFPSDDVKMSFDDRVRVNFSSMENATGDLSRILSQFDTITDELMKDLRIILGDSDGADGPEKDAWGGGAKTFFEEKKRKWDAEAAIMRQELAAAGIHVNTANDNYQAAERANVKMWLQS</sequence>
<evidence type="ECO:0000313" key="1">
    <source>
        <dbReference type="EMBL" id="MFB9525467.1"/>
    </source>
</evidence>
<dbReference type="RefSeq" id="WP_346126146.1">
    <property type="nucleotide sequence ID" value="NZ_BAAAXC010000015.1"/>
</dbReference>
<accession>A0ABV5PQI3</accession>
<name>A0ABV5PQI3_9ACTN</name>
<dbReference type="InterPro" id="IPR036689">
    <property type="entry name" value="ESAT-6-like_sf"/>
</dbReference>
<dbReference type="SUPFAM" id="SSF140453">
    <property type="entry name" value="EsxAB dimer-like"/>
    <property type="match status" value="1"/>
</dbReference>
<proteinExistence type="predicted"/>